<keyword evidence="8" id="KW-0446">Lipid-binding</keyword>
<keyword evidence="10" id="KW-0968">Cytoplasmic vesicle</keyword>
<dbReference type="InterPro" id="IPR037909">
    <property type="entry name" value="SNX19_PX"/>
</dbReference>
<dbReference type="CDD" id="cd06893">
    <property type="entry name" value="PX_SNX19"/>
    <property type="match status" value="1"/>
</dbReference>
<feature type="region of interest" description="Disordered" evidence="14">
    <location>
        <begin position="647"/>
        <end position="679"/>
    </location>
</feature>
<evidence type="ECO:0000259" key="16">
    <source>
        <dbReference type="PROSITE" id="PS51207"/>
    </source>
</evidence>
<reference evidence="17" key="3">
    <citation type="submission" date="2025-09" db="UniProtKB">
        <authorList>
            <consortium name="Ensembl"/>
        </authorList>
    </citation>
    <scope>IDENTIFICATION</scope>
</reference>
<dbReference type="Pfam" id="PF02194">
    <property type="entry name" value="PXA"/>
    <property type="match status" value="1"/>
</dbReference>
<dbReference type="Pfam" id="PF08628">
    <property type="entry name" value="Nexin_C"/>
    <property type="match status" value="1"/>
</dbReference>
<dbReference type="SMART" id="SM00313">
    <property type="entry name" value="PXA"/>
    <property type="match status" value="1"/>
</dbReference>
<dbReference type="GO" id="GO:0002062">
    <property type="term" value="P:chondrocyte differentiation"/>
    <property type="evidence" value="ECO:0007669"/>
    <property type="project" value="UniProtKB-ARBA"/>
</dbReference>
<evidence type="ECO:0000256" key="11">
    <source>
        <dbReference type="ARBA" id="ARBA00053440"/>
    </source>
</evidence>
<feature type="region of interest" description="Disordered" evidence="14">
    <location>
        <begin position="336"/>
        <end position="385"/>
    </location>
</feature>
<comment type="subcellular location">
    <subcellularLocation>
        <location evidence="1">Cytoplasmic vesicle membrane</location>
        <topology evidence="1">Peripheral membrane protein</topology>
        <orientation evidence="1">Cytoplasmic side</orientation>
    </subcellularLocation>
    <subcellularLocation>
        <location evidence="2">Early endosome membrane</location>
        <topology evidence="2">Peripheral membrane protein</topology>
        <orientation evidence="2">Cytoplasmic side</orientation>
    </subcellularLocation>
</comment>
<dbReference type="PROSITE" id="PS51207">
    <property type="entry name" value="PXA"/>
    <property type="match status" value="1"/>
</dbReference>
<dbReference type="GO" id="GO:0031901">
    <property type="term" value="C:early endosome membrane"/>
    <property type="evidence" value="ECO:0007669"/>
    <property type="project" value="UniProtKB-SubCell"/>
</dbReference>
<keyword evidence="18" id="KW-1185">Reference proteome</keyword>
<evidence type="ECO:0000256" key="3">
    <source>
        <dbReference type="ARBA" id="ARBA00010883"/>
    </source>
</evidence>
<evidence type="ECO:0000256" key="2">
    <source>
        <dbReference type="ARBA" id="ARBA00004469"/>
    </source>
</evidence>
<feature type="region of interest" description="Disordered" evidence="14">
    <location>
        <begin position="275"/>
        <end position="305"/>
    </location>
</feature>
<dbReference type="FunFam" id="3.30.1520.10:FF:000019">
    <property type="entry name" value="Putative sorting nexin-19"/>
    <property type="match status" value="1"/>
</dbReference>
<comment type="function">
    <text evidence="11">Plays a role in intracellular vesicle trafficking and exocytosis. May play a role in maintaining insulin-containing dense core vesicles in pancreatic beta-cells and in preventing their degradation. May play a role in insulin secretion. Interacts with membranes containing phosphatidylinositol 3-phosphate (PtdIns(3P)).</text>
</comment>
<feature type="compositionally biased region" description="Basic and acidic residues" evidence="14">
    <location>
        <begin position="737"/>
        <end position="768"/>
    </location>
</feature>
<feature type="compositionally biased region" description="Acidic residues" evidence="14">
    <location>
        <begin position="373"/>
        <end position="384"/>
    </location>
</feature>
<evidence type="ECO:0000256" key="12">
    <source>
        <dbReference type="ARBA" id="ARBA00065455"/>
    </source>
</evidence>
<evidence type="ECO:0000313" key="18">
    <source>
        <dbReference type="Proteomes" id="UP000694556"/>
    </source>
</evidence>
<reference evidence="17" key="1">
    <citation type="submission" date="2018-09" db="EMBL/GenBank/DDBJ databases">
        <title>Common duck and Muscovy duck high density SNP chip.</title>
        <authorList>
            <person name="Vignal A."/>
            <person name="Thebault N."/>
            <person name="Warren W.C."/>
        </authorList>
    </citation>
    <scope>NUCLEOTIDE SEQUENCE [LARGE SCALE GENOMIC DNA]</scope>
</reference>
<dbReference type="Pfam" id="PF00787">
    <property type="entry name" value="PX"/>
    <property type="match status" value="1"/>
</dbReference>
<evidence type="ECO:0000256" key="5">
    <source>
        <dbReference type="ARBA" id="ARBA00022483"/>
    </source>
</evidence>
<keyword evidence="5" id="KW-0268">Exocytosis</keyword>
<dbReference type="PANTHER" id="PTHR22775">
    <property type="entry name" value="SORTING NEXIN"/>
    <property type="match status" value="1"/>
</dbReference>
<keyword evidence="4" id="KW-0813">Transport</keyword>
<name>A0A8C3BTL5_CAIMO</name>
<dbReference type="PROSITE" id="PS50195">
    <property type="entry name" value="PX"/>
    <property type="match status" value="1"/>
</dbReference>
<keyword evidence="6" id="KW-0967">Endosome</keyword>
<accession>A0A8C3BTL5</accession>
<dbReference type="SMART" id="SM00312">
    <property type="entry name" value="PX"/>
    <property type="match status" value="1"/>
</dbReference>
<keyword evidence="7" id="KW-0653">Protein transport</keyword>
<evidence type="ECO:0000256" key="9">
    <source>
        <dbReference type="ARBA" id="ARBA00023136"/>
    </source>
</evidence>
<dbReference type="GO" id="GO:0006887">
    <property type="term" value="P:exocytosis"/>
    <property type="evidence" value="ECO:0007669"/>
    <property type="project" value="UniProtKB-KW"/>
</dbReference>
<dbReference type="GO" id="GO:0030073">
    <property type="term" value="P:insulin secretion"/>
    <property type="evidence" value="ECO:0007669"/>
    <property type="project" value="UniProtKB-ARBA"/>
</dbReference>
<dbReference type="Gene3D" id="3.30.1520.10">
    <property type="entry name" value="Phox-like domain"/>
    <property type="match status" value="1"/>
</dbReference>
<evidence type="ECO:0000256" key="10">
    <source>
        <dbReference type="ARBA" id="ARBA00023329"/>
    </source>
</evidence>
<dbReference type="Proteomes" id="UP000694556">
    <property type="component" value="Chromosome 25"/>
</dbReference>
<organism evidence="17 18">
    <name type="scientific">Cairina moschata</name>
    <name type="common">Muscovy duck</name>
    <dbReference type="NCBI Taxonomy" id="8855"/>
    <lineage>
        <taxon>Eukaryota</taxon>
        <taxon>Metazoa</taxon>
        <taxon>Chordata</taxon>
        <taxon>Craniata</taxon>
        <taxon>Vertebrata</taxon>
        <taxon>Euteleostomi</taxon>
        <taxon>Archelosauria</taxon>
        <taxon>Archosauria</taxon>
        <taxon>Dinosauria</taxon>
        <taxon>Saurischia</taxon>
        <taxon>Theropoda</taxon>
        <taxon>Coelurosauria</taxon>
        <taxon>Aves</taxon>
        <taxon>Neognathae</taxon>
        <taxon>Galloanserae</taxon>
        <taxon>Anseriformes</taxon>
        <taxon>Anatidae</taxon>
        <taxon>Anatinae</taxon>
        <taxon>Cairina</taxon>
    </lineage>
</organism>
<dbReference type="PANTHER" id="PTHR22775:SF31">
    <property type="entry name" value="SORTING NEXIN-19"/>
    <property type="match status" value="1"/>
</dbReference>
<sequence>MPSRGASIPRRPGRRQLLALAVVLGWLLALRLLLDLQVLGLLCGVLAAVGGWLGPRALSQPGWRLRLERFAGTLRPSPASPQAEEQLEREIAGTIRKVVRDFVSSWYRTVSAERAFEDEVEKAMAGLAAELRRRMGRVDRNVLARRLLLLCNHHLQSYLQACQALWDAPEGGRTLWQEYSRIAGTHPALRSPSAEVGYTRAAVEVLLQALVPQPHLETRTGRFVVVELVACNVLLPAVRKMADPDWINLLLVAAFSKKPREEEAPPAPPVPDCLSFAMQPDAAPAGLPPSPRVTEVPGAAGEEGEDMASGLSRTEVPFLRPQALGSLFPCEGLELESPAPDPGQDVDLLAPSPAKECLDDTLPDTPAVLEGPETSEDGVGDLEESNGTCVDAGLLTPSAFVLSSCPDIQIDPAVEKEEESPPVPRKSSSQRPCSLGRELGASEVPPQSPPDPGQTLPLLSSSPTAPISTFSFEPLNSPDGPVVIQNLRITGTITAREHSGTGFHPYTLYTVKYETALEGDSTGSLQQMAYHTVNRRYREFLNLQTRLEEKPELRKFLKNIKGPKKLFPDLPFGNMDSDKVEARKSLLESFLKQLCAVPEIANSEEVQEFLALNTDARIAFVKKPFVVSRIDKIVVNAIVDTLKTAFPRSEPQSPTEDLSESEVDGKSQTDGKKANKSRLRFSSSKITPVLSVSEAHDRIVYSVREGSAASGTISLAAMESFIQKQEKLLETVPSKAPEGEGSREAKERPTQEDADRLGPSEQGVHPDTDTAQGSQGSKGKARTDLCVAQRRGAEHTRMPSPNEQRGVSSPADSETALADLALDLLRLLLMDHWSWLCTEDIQKVFHLLFGTLIQRWLEVQVVNLTCTQRWVQYLQLLQESIWPGGVLPAVPKPARTEEQKKAAAEQALQSLMGILPDVIQEILGTSKCRMSWNLVLESLGHPVINRHLVFCLLDILLEFLVMKGSSNELETAAVAPSDSSGLEKAGISAH</sequence>
<protein>
    <recommendedName>
        <fullName evidence="13">Sorting nexin-19</fullName>
    </recommendedName>
</protein>
<feature type="compositionally biased region" description="Basic and acidic residues" evidence="14">
    <location>
        <begin position="663"/>
        <end position="673"/>
    </location>
</feature>
<comment type="similarity">
    <text evidence="3">Belongs to the sorting nexin family.</text>
</comment>
<evidence type="ECO:0000313" key="17">
    <source>
        <dbReference type="Ensembl" id="ENSCMMP00000010592.1"/>
    </source>
</evidence>
<feature type="region of interest" description="Disordered" evidence="14">
    <location>
        <begin position="414"/>
        <end position="463"/>
    </location>
</feature>
<evidence type="ECO:0000256" key="4">
    <source>
        <dbReference type="ARBA" id="ARBA00022448"/>
    </source>
</evidence>
<feature type="domain" description="PX" evidence="15">
    <location>
        <begin position="487"/>
        <end position="617"/>
    </location>
</feature>
<dbReference type="GO" id="GO:1990502">
    <property type="term" value="P:dense core granule maturation"/>
    <property type="evidence" value="ECO:0007669"/>
    <property type="project" value="UniProtKB-ARBA"/>
</dbReference>
<evidence type="ECO:0000256" key="1">
    <source>
        <dbReference type="ARBA" id="ARBA00004180"/>
    </source>
</evidence>
<dbReference type="InterPro" id="IPR003114">
    <property type="entry name" value="Phox_assoc"/>
</dbReference>
<reference evidence="17" key="2">
    <citation type="submission" date="2025-08" db="UniProtKB">
        <authorList>
            <consortium name="Ensembl"/>
        </authorList>
    </citation>
    <scope>IDENTIFICATION</scope>
</reference>
<dbReference type="AlphaFoldDB" id="A0A8C3BTL5"/>
<feature type="compositionally biased region" description="Polar residues" evidence="14">
    <location>
        <begin position="799"/>
        <end position="810"/>
    </location>
</feature>
<evidence type="ECO:0000256" key="6">
    <source>
        <dbReference type="ARBA" id="ARBA00022753"/>
    </source>
</evidence>
<evidence type="ECO:0000256" key="14">
    <source>
        <dbReference type="SAM" id="MobiDB-lite"/>
    </source>
</evidence>
<evidence type="ECO:0000259" key="15">
    <source>
        <dbReference type="PROSITE" id="PS50195"/>
    </source>
</evidence>
<dbReference type="SUPFAM" id="SSF64268">
    <property type="entry name" value="PX domain"/>
    <property type="match status" value="1"/>
</dbReference>
<evidence type="ECO:0000256" key="8">
    <source>
        <dbReference type="ARBA" id="ARBA00023121"/>
    </source>
</evidence>
<dbReference type="GO" id="GO:0035091">
    <property type="term" value="F:phosphatidylinositol binding"/>
    <property type="evidence" value="ECO:0007669"/>
    <property type="project" value="InterPro"/>
</dbReference>
<feature type="domain" description="PXA" evidence="16">
    <location>
        <begin position="84"/>
        <end position="259"/>
    </location>
</feature>
<evidence type="ECO:0000256" key="13">
    <source>
        <dbReference type="ARBA" id="ARBA00071926"/>
    </source>
</evidence>
<dbReference type="InterPro" id="IPR036871">
    <property type="entry name" value="PX_dom_sf"/>
</dbReference>
<dbReference type="InterPro" id="IPR001683">
    <property type="entry name" value="PX_dom"/>
</dbReference>
<comment type="subunit">
    <text evidence="12">Interacts with PTPRN.</text>
</comment>
<dbReference type="InterPro" id="IPR013937">
    <property type="entry name" value="Sorting_nexin_C"/>
</dbReference>
<evidence type="ECO:0000256" key="7">
    <source>
        <dbReference type="ARBA" id="ARBA00022927"/>
    </source>
</evidence>
<dbReference type="Ensembl" id="ENSCMMT00000011656.1">
    <property type="protein sequence ID" value="ENSCMMP00000010592.1"/>
    <property type="gene ID" value="ENSCMMG00000006682.1"/>
</dbReference>
<proteinExistence type="inferred from homology"/>
<keyword evidence="9" id="KW-0472">Membrane</keyword>
<feature type="region of interest" description="Disordered" evidence="14">
    <location>
        <begin position="732"/>
        <end position="810"/>
    </location>
</feature>